<dbReference type="InterPro" id="IPR052992">
    <property type="entry name" value="SDR_member_12"/>
</dbReference>
<dbReference type="Gene3D" id="3.40.50.720">
    <property type="entry name" value="NAD(P)-binding Rossmann-like Domain"/>
    <property type="match status" value="1"/>
</dbReference>
<protein>
    <submittedName>
        <fullName evidence="1">Dehydrogenase/reductase SDR family member 12</fullName>
    </submittedName>
</protein>
<evidence type="ECO:0000313" key="2">
    <source>
        <dbReference type="Proteomes" id="UP000007799"/>
    </source>
</evidence>
<dbReference type="OrthoDB" id="417891at2759"/>
<gene>
    <name evidence="1" type="ORF">PTSG_03927</name>
</gene>
<dbReference type="RefSeq" id="XP_004994823.1">
    <property type="nucleotide sequence ID" value="XM_004994766.1"/>
</dbReference>
<dbReference type="FunCoup" id="F2U7A2">
    <property type="interactions" value="7"/>
</dbReference>
<dbReference type="PRINTS" id="PR00081">
    <property type="entry name" value="GDHRDH"/>
</dbReference>
<dbReference type="PANTHER" id="PTHR44656">
    <property type="entry name" value="DEHYDROGENASE/REDUCTASE SDR FAMILY MEMBER 12"/>
    <property type="match status" value="1"/>
</dbReference>
<dbReference type="AlphaFoldDB" id="F2U7A2"/>
<dbReference type="PANTHER" id="PTHR44656:SF7">
    <property type="entry name" value="DEHYDROGENASE_REDUCTASE SDR FAMILY MEMBER 12"/>
    <property type="match status" value="1"/>
</dbReference>
<dbReference type="KEGG" id="sre:PTSG_03927"/>
<dbReference type="Pfam" id="PF00106">
    <property type="entry name" value="adh_short"/>
    <property type="match status" value="1"/>
</dbReference>
<dbReference type="EMBL" id="GL832963">
    <property type="protein sequence ID" value="EGD83319.1"/>
    <property type="molecule type" value="Genomic_DNA"/>
</dbReference>
<proteinExistence type="predicted"/>
<name>F2U7A2_SALR5</name>
<dbReference type="STRING" id="946362.F2U7A2"/>
<evidence type="ECO:0000313" key="1">
    <source>
        <dbReference type="EMBL" id="EGD83319.1"/>
    </source>
</evidence>
<dbReference type="GeneID" id="16075405"/>
<reference evidence="1" key="1">
    <citation type="submission" date="2009-08" db="EMBL/GenBank/DDBJ databases">
        <title>Annotation of Salpingoeca rosetta.</title>
        <authorList>
            <consortium name="The Broad Institute Genome Sequencing Platform"/>
            <person name="Russ C."/>
            <person name="Cuomo C."/>
            <person name="Burger G."/>
            <person name="Gray M.W."/>
            <person name="Holland P.W.H."/>
            <person name="King N."/>
            <person name="Lang F.B.F."/>
            <person name="Roger A.J."/>
            <person name="Ruiz-Trillo I."/>
            <person name="Young S.K."/>
            <person name="Zeng Q."/>
            <person name="Gargeya S."/>
            <person name="Alvarado L."/>
            <person name="Berlin A."/>
            <person name="Chapman S.B."/>
            <person name="Chen Z."/>
            <person name="Freedman E."/>
            <person name="Gellesch M."/>
            <person name="Goldberg J."/>
            <person name="Griggs A."/>
            <person name="Gujja S."/>
            <person name="Heilman E."/>
            <person name="Heiman D."/>
            <person name="Howarth C."/>
            <person name="Mehta T."/>
            <person name="Neiman D."/>
            <person name="Pearson M."/>
            <person name="Roberts A."/>
            <person name="Saif S."/>
            <person name="Shea T."/>
            <person name="Shenoy N."/>
            <person name="Sisk P."/>
            <person name="Stolte C."/>
            <person name="Sykes S."/>
            <person name="White J."/>
            <person name="Yandava C."/>
            <person name="Haas B."/>
            <person name="Nusbaum C."/>
            <person name="Birren B."/>
        </authorList>
    </citation>
    <scope>NUCLEOTIDE SEQUENCE [LARGE SCALE GENOMIC DNA]</scope>
    <source>
        <strain evidence="1">ATCC 50818</strain>
    </source>
</reference>
<dbReference type="Proteomes" id="UP000007799">
    <property type="component" value="Unassembled WGS sequence"/>
</dbReference>
<organism evidence="2">
    <name type="scientific">Salpingoeca rosetta (strain ATCC 50818 / BSB-021)</name>
    <dbReference type="NCBI Taxonomy" id="946362"/>
    <lineage>
        <taxon>Eukaryota</taxon>
        <taxon>Choanoflagellata</taxon>
        <taxon>Craspedida</taxon>
        <taxon>Salpingoecidae</taxon>
        <taxon>Salpingoeca</taxon>
    </lineage>
</organism>
<dbReference type="eggNOG" id="KOG1208">
    <property type="taxonomic scope" value="Eukaryota"/>
</dbReference>
<keyword evidence="2" id="KW-1185">Reference proteome</keyword>
<dbReference type="InParanoid" id="F2U7A2"/>
<accession>F2U7A2</accession>
<dbReference type="InterPro" id="IPR036291">
    <property type="entry name" value="NAD(P)-bd_dom_sf"/>
</dbReference>
<dbReference type="InterPro" id="IPR002347">
    <property type="entry name" value="SDR_fam"/>
</dbReference>
<dbReference type="SUPFAM" id="SSF51735">
    <property type="entry name" value="NAD(P)-binding Rossmann-fold domains"/>
    <property type="match status" value="1"/>
</dbReference>
<dbReference type="OMA" id="TYIMTTA"/>
<sequence>MPSLYRQVVWYMRGRSQYTKSGFLNAAKHFQPGDLDVDASNTHFMITGANSGLGKECALEFAKRGATVHMVCRNEERAHQAKQEIEQEASSSSLHVHIVDMANTRAVSEFAHNFVASGHKLDVLINNAGCMIHKRIQTADGFETNFAVNTLAPYLLTTLLLPLLKQSSDPRVINVSSGGMLLHKLNARDPQLEDAAFDGVDAYSQQKRQQVVLSHVWAEQNPWLRSYSMHPGWADTPAVRDALPDFYQRMKDNLRDVHEGADTIIWLALAPNIPDQHNGKFFQDRKPVSEHLPLAFTSSSTADVEAFVDGLGKMAEPYLAPPQ</sequence>